<dbReference type="Pfam" id="PF00646">
    <property type="entry name" value="F-box"/>
    <property type="match status" value="1"/>
</dbReference>
<feature type="domain" description="F-box" evidence="8">
    <location>
        <begin position="982"/>
        <end position="1038"/>
    </location>
</feature>
<dbReference type="FunFam" id="1.25.10.10:FF:000360">
    <property type="entry name" value="AP-3 complex subunit delta"/>
    <property type="match status" value="1"/>
</dbReference>
<dbReference type="InterPro" id="IPR017105">
    <property type="entry name" value="AP3_complex_dsu"/>
</dbReference>
<dbReference type="EMBL" id="JACEFO010000520">
    <property type="protein sequence ID" value="KAF8766089.1"/>
    <property type="molecule type" value="Genomic_DNA"/>
</dbReference>
<comment type="similarity">
    <text evidence="2">Belongs to the adaptor complexes large subunit family.</text>
</comment>
<dbReference type="Gene3D" id="3.80.10.10">
    <property type="entry name" value="Ribonuclease Inhibitor"/>
    <property type="match status" value="1"/>
</dbReference>
<dbReference type="InterPro" id="IPR002553">
    <property type="entry name" value="Clathrin/coatomer_adapt-like_N"/>
</dbReference>
<comment type="caution">
    <text evidence="9">The sequence shown here is derived from an EMBL/GenBank/DDBJ whole genome shotgun (WGS) entry which is preliminary data.</text>
</comment>
<dbReference type="Gene3D" id="1.20.1280.50">
    <property type="match status" value="1"/>
</dbReference>
<feature type="region of interest" description="Disordered" evidence="7">
    <location>
        <begin position="869"/>
        <end position="892"/>
    </location>
</feature>
<dbReference type="OrthoDB" id="10264595at2759"/>
<evidence type="ECO:0000256" key="7">
    <source>
        <dbReference type="SAM" id="MobiDB-lite"/>
    </source>
</evidence>
<reference evidence="9" key="1">
    <citation type="submission" date="2020-07" db="EMBL/GenBank/DDBJ databases">
        <title>Genome sequence and genetic diversity analysis of an under-domesticated orphan crop, white fonio (Digitaria exilis).</title>
        <authorList>
            <person name="Bennetzen J.L."/>
            <person name="Chen S."/>
            <person name="Ma X."/>
            <person name="Wang X."/>
            <person name="Yssel A.E.J."/>
            <person name="Chaluvadi S.R."/>
            <person name="Johnson M."/>
            <person name="Gangashetty P."/>
            <person name="Hamidou F."/>
            <person name="Sanogo M.D."/>
            <person name="Zwaenepoel A."/>
            <person name="Wallace J."/>
            <person name="Van De Peer Y."/>
            <person name="Van Deynze A."/>
        </authorList>
    </citation>
    <scope>NUCLEOTIDE SEQUENCE</scope>
    <source>
        <tissue evidence="9">Leaves</tissue>
    </source>
</reference>
<dbReference type="InterPro" id="IPR055411">
    <property type="entry name" value="LRR_FXL15/At3g58940/PEG3-like"/>
</dbReference>
<keyword evidence="4" id="KW-0677">Repeat</keyword>
<evidence type="ECO:0000256" key="1">
    <source>
        <dbReference type="ARBA" id="ARBA00004308"/>
    </source>
</evidence>
<dbReference type="Gene3D" id="1.25.10.10">
    <property type="entry name" value="Leucine-rich Repeat Variant"/>
    <property type="match status" value="1"/>
</dbReference>
<dbReference type="GO" id="GO:0010008">
    <property type="term" value="C:endosome membrane"/>
    <property type="evidence" value="ECO:0007669"/>
    <property type="project" value="TreeGrafter"/>
</dbReference>
<keyword evidence="3" id="KW-0813">Transport</keyword>
<dbReference type="InterPro" id="IPR032675">
    <property type="entry name" value="LRR_dom_sf"/>
</dbReference>
<dbReference type="InterPro" id="IPR036047">
    <property type="entry name" value="F-box-like_dom_sf"/>
</dbReference>
<gene>
    <name evidence="9" type="ORF">HU200_007581</name>
</gene>
<dbReference type="InterPro" id="IPR016024">
    <property type="entry name" value="ARM-type_fold"/>
</dbReference>
<evidence type="ECO:0000313" key="10">
    <source>
        <dbReference type="Proteomes" id="UP000636709"/>
    </source>
</evidence>
<feature type="compositionally biased region" description="Acidic residues" evidence="7">
    <location>
        <begin position="1374"/>
        <end position="1388"/>
    </location>
</feature>
<dbReference type="PANTHER" id="PTHR22781:SF12">
    <property type="entry name" value="AP-3 COMPLEX SUBUNIT DELTA-1"/>
    <property type="match status" value="1"/>
</dbReference>
<evidence type="ECO:0000259" key="8">
    <source>
        <dbReference type="PROSITE" id="PS50181"/>
    </source>
</evidence>
<dbReference type="SUPFAM" id="SSF81383">
    <property type="entry name" value="F-box domain"/>
    <property type="match status" value="1"/>
</dbReference>
<evidence type="ECO:0000256" key="6">
    <source>
        <dbReference type="ARBA" id="ARBA00023136"/>
    </source>
</evidence>
<dbReference type="InterPro" id="IPR011989">
    <property type="entry name" value="ARM-like"/>
</dbReference>
<comment type="subcellular location">
    <subcellularLocation>
        <location evidence="1">Endomembrane system</location>
    </subcellularLocation>
</comment>
<dbReference type="GO" id="GO:0006623">
    <property type="term" value="P:protein targeting to vacuole"/>
    <property type="evidence" value="ECO:0007669"/>
    <property type="project" value="TreeGrafter"/>
</dbReference>
<dbReference type="InterPro" id="IPR001810">
    <property type="entry name" value="F-box_dom"/>
</dbReference>
<dbReference type="PANTHER" id="PTHR22781">
    <property type="entry name" value="DELTA ADAPTIN-RELATED"/>
    <property type="match status" value="1"/>
</dbReference>
<dbReference type="SUPFAM" id="SSF48371">
    <property type="entry name" value="ARM repeat"/>
    <property type="match status" value="1"/>
</dbReference>
<keyword evidence="6" id="KW-0472">Membrane</keyword>
<name>A0A835FNU4_9POAL</name>
<proteinExistence type="inferred from homology"/>
<dbReference type="SUPFAM" id="SSF52047">
    <property type="entry name" value="RNI-like"/>
    <property type="match status" value="1"/>
</dbReference>
<evidence type="ECO:0000256" key="4">
    <source>
        <dbReference type="ARBA" id="ARBA00022737"/>
    </source>
</evidence>
<dbReference type="PROSITE" id="PS50181">
    <property type="entry name" value="FBOX"/>
    <property type="match status" value="1"/>
</dbReference>
<dbReference type="Pfam" id="PF24758">
    <property type="entry name" value="LRR_At5g56370"/>
    <property type="match status" value="1"/>
</dbReference>
<evidence type="ECO:0000313" key="9">
    <source>
        <dbReference type="EMBL" id="KAF8766089.1"/>
    </source>
</evidence>
<keyword evidence="10" id="KW-1185">Reference proteome</keyword>
<dbReference type="Proteomes" id="UP000636709">
    <property type="component" value="Unassembled WGS sequence"/>
</dbReference>
<sequence length="1410" mass="154961">MASAAPVPAPAPKAGPSLVDTLFQRSLDDLVKSLRADPSATGESAAVARALSEIHREIRAPDAATKAVALQKLTYLSSLHFAPVASDQLAFPAIELLASPSLPHKRLAYLAASVSLHPASLSLLPLATHQLHKDLSPSASSAAAHRQVSALALQLLGSPPAAAAPDLAVHLAHDLVPHLSRGNPRAIAAAGRVIAASPSAAVPVLFKPLAACLTSPDPRASTAAVAAFCDLSAPPADAAPFLPLAPDLYNLLTTSRSNWALIKVLKLFARLAPLESRLAARIVDPVCQLLTRSAAMSLTFECIRTVLTALPAHEAAVRVAIGKVKELLAADDDPNLRYLGLLALGMLGPAHAMTMNGCRDVIAQSLGDADSNIRWEALHLMMGMIDENNIMDIAAMLVSHAAKSDPEFTNDILGAVLAACGRNVYELVADFDWYASLLVDMARTLHCTQGDEIGRQLVDVGLRVQDARPELVHSARTLLIDPALLGNHFLFPVLSAAAWISGEYVGLTKNPVEIVEALLQPRTSLLSMSVRAVYIHAVFKVLTFCFSVFVEKLGDPSKEVDVIFDESAIDQTVSGENIALGSAQEQGIRSNTLRKDPFSPESILYMINLVETTVGPLVECNEVEVQERARNLIGFVHLVRDIQELNKRKVTDDDKQSRAKLFVQTMRTVFCQELGPVSVIAQMKIAAPDGVDLNENLAELADIVSEDDTAPSTSIFFYPHSRDSVQTRDEPAVSIASSSLSEHRKRHGLFYLPTEKTEDELSDYPHANDTLPSCTNETVNDEKSKTVEPVFAGKKSKAMKSRPKVVKLEGEDFLSSMMATANIPKEDPLSGALHGVLLGRDAKISSLQKDLDVNSEGVLSKMGTYESSSERIENFGTHHPSSSRKNTQENHEEKDAIICNAKDNLEAQSGSMSMHFIFEDHVYAIFRVNGGVLDLQGLGGFKVCSDGGGLESRENGSGLVTVKIQSRVSMESVDDQGMDNGTDWISALPTEILHNILSLVRIRTVVRMCRLSMRWRQVCEAVQFIFLTGREFQHWKSEKFARFVNNLLLIRERVDLHTFHLHWYGRSPLDCNDVRMWIGYAVKHNVKVLDVALEEYDQDFLPLYVFTCPFLQELNLQLGEASHGHMGFVLPSKINLPSLKKLTLSDVEVSQLSLDQIIASSPGLEDLHFINCARYFQLIDSKVLKRLTLDGFIAGDDEFTIAAPHLIHFEYLGCALECIRWSWSERPSLQSAHIDTCGPTFDGQYDFIGIFSCVKTLTLLNYQGSDVKLPKEPNGERIDAMPINGVTLHCPLLEVVIRCSKDDKEILKMVNTMVANGVSLKQINVTFYEDIAKKLMVEIIRSREEQEKEFSIFEKTLEENPEWVDDSSYAGSDSDSEWEDEDGEESDGSGDCWVREQLTYMHDYLHWLHS</sequence>
<evidence type="ECO:0000256" key="5">
    <source>
        <dbReference type="ARBA" id="ARBA00022927"/>
    </source>
</evidence>
<organism evidence="9 10">
    <name type="scientific">Digitaria exilis</name>
    <dbReference type="NCBI Taxonomy" id="1010633"/>
    <lineage>
        <taxon>Eukaryota</taxon>
        <taxon>Viridiplantae</taxon>
        <taxon>Streptophyta</taxon>
        <taxon>Embryophyta</taxon>
        <taxon>Tracheophyta</taxon>
        <taxon>Spermatophyta</taxon>
        <taxon>Magnoliopsida</taxon>
        <taxon>Liliopsida</taxon>
        <taxon>Poales</taxon>
        <taxon>Poaceae</taxon>
        <taxon>PACMAD clade</taxon>
        <taxon>Panicoideae</taxon>
        <taxon>Panicodae</taxon>
        <taxon>Paniceae</taxon>
        <taxon>Anthephorinae</taxon>
        <taxon>Digitaria</taxon>
    </lineage>
</organism>
<protein>
    <recommendedName>
        <fullName evidence="8">F-box domain-containing protein</fullName>
    </recommendedName>
</protein>
<dbReference type="GO" id="GO:0030123">
    <property type="term" value="C:AP-3 adaptor complex"/>
    <property type="evidence" value="ECO:0007669"/>
    <property type="project" value="InterPro"/>
</dbReference>
<accession>A0A835FNU4</accession>
<feature type="region of interest" description="Disordered" evidence="7">
    <location>
        <begin position="1362"/>
        <end position="1391"/>
    </location>
</feature>
<evidence type="ECO:0000256" key="3">
    <source>
        <dbReference type="ARBA" id="ARBA00022448"/>
    </source>
</evidence>
<evidence type="ECO:0000256" key="2">
    <source>
        <dbReference type="ARBA" id="ARBA00006613"/>
    </source>
</evidence>
<dbReference type="Pfam" id="PF01602">
    <property type="entry name" value="Adaptin_N"/>
    <property type="match status" value="1"/>
</dbReference>
<dbReference type="GO" id="GO:0006896">
    <property type="term" value="P:Golgi to vacuole transport"/>
    <property type="evidence" value="ECO:0007669"/>
    <property type="project" value="TreeGrafter"/>
</dbReference>
<keyword evidence="5" id="KW-0653">Protein transport</keyword>